<dbReference type="Proteomes" id="UP000678374">
    <property type="component" value="Unassembled WGS sequence"/>
</dbReference>
<keyword evidence="1" id="KW-0732">Signal</keyword>
<accession>A0A941BLV3</accession>
<dbReference type="Pfam" id="PF09916">
    <property type="entry name" value="DUF2145"/>
    <property type="match status" value="1"/>
</dbReference>
<name>A0A941BLV3_9BURK</name>
<feature type="signal peptide" evidence="1">
    <location>
        <begin position="1"/>
        <end position="22"/>
    </location>
</feature>
<reference evidence="2" key="1">
    <citation type="submission" date="2021-04" db="EMBL/GenBank/DDBJ databases">
        <title>The genome sequence of Ideonella sp. 4Y11.</title>
        <authorList>
            <person name="Liu Y."/>
        </authorList>
    </citation>
    <scope>NUCLEOTIDE SEQUENCE</scope>
    <source>
        <strain evidence="2">4Y11</strain>
    </source>
</reference>
<dbReference type="RefSeq" id="WP_210802792.1">
    <property type="nucleotide sequence ID" value="NZ_JAGQDE010000012.1"/>
</dbReference>
<keyword evidence="3" id="KW-1185">Reference proteome</keyword>
<evidence type="ECO:0000313" key="2">
    <source>
        <dbReference type="EMBL" id="MBQ0960119.1"/>
    </source>
</evidence>
<dbReference type="EMBL" id="JAGQDE010000012">
    <property type="protein sequence ID" value="MBQ0960119.1"/>
    <property type="molecule type" value="Genomic_DNA"/>
</dbReference>
<protein>
    <submittedName>
        <fullName evidence="2">DUF2145 domain-containing protein</fullName>
    </submittedName>
</protein>
<organism evidence="2 3">
    <name type="scientific">Ideonella aquatica</name>
    <dbReference type="NCBI Taxonomy" id="2824119"/>
    <lineage>
        <taxon>Bacteria</taxon>
        <taxon>Pseudomonadati</taxon>
        <taxon>Pseudomonadota</taxon>
        <taxon>Betaproteobacteria</taxon>
        <taxon>Burkholderiales</taxon>
        <taxon>Sphaerotilaceae</taxon>
        <taxon>Ideonella</taxon>
    </lineage>
</organism>
<proteinExistence type="predicted"/>
<comment type="caution">
    <text evidence="2">The sequence shown here is derived from an EMBL/GenBank/DDBJ whole genome shotgun (WGS) entry which is preliminary data.</text>
</comment>
<feature type="chain" id="PRO_5038016219" evidence="1">
    <location>
        <begin position="23"/>
        <end position="293"/>
    </location>
</feature>
<evidence type="ECO:0000313" key="3">
    <source>
        <dbReference type="Proteomes" id="UP000678374"/>
    </source>
</evidence>
<dbReference type="InterPro" id="IPR014547">
    <property type="entry name" value="UCP028477"/>
</dbReference>
<gene>
    <name evidence="2" type="ORF">KAK06_14285</name>
</gene>
<evidence type="ECO:0000256" key="1">
    <source>
        <dbReference type="SAM" id="SignalP"/>
    </source>
</evidence>
<dbReference type="AlphaFoldDB" id="A0A941BLV3"/>
<sequence length="293" mass="32099">MPWRRALAAAALALLCASAVQARWPAWCSQPLQPNATQHDRLLRFGAVLRERLRQSGASAVLVSRSGTNLHWLGQRYSHAGVALRDNPLAPWAVRQLYFACEEQRSRVFDQGLPGFVLDFADPEEGYVSLLLLPPEAAAALARTALDEAAALSVLEPRYNAASYPFDLSDQNCNQWLLELMARAWGAPPGRAGAQAWLAAAGYQPARIETGALQGLAPFIPWVRSAGQPREPLQQGLWQVSLPSSIEDFVLQRYPQAQRLEICHNGRQVVLRENGPSIADGCRPAPGDQLTPL</sequence>